<dbReference type="SUPFAM" id="SSF52540">
    <property type="entry name" value="P-loop containing nucleoside triphosphate hydrolases"/>
    <property type="match status" value="1"/>
</dbReference>
<dbReference type="RefSeq" id="WP_074753237.1">
    <property type="nucleotide sequence ID" value="NZ_FNCO01000007.1"/>
</dbReference>
<evidence type="ECO:0000256" key="1">
    <source>
        <dbReference type="ARBA" id="ARBA00022741"/>
    </source>
</evidence>
<reference evidence="5" key="1">
    <citation type="submission" date="2016-10" db="EMBL/GenBank/DDBJ databases">
        <authorList>
            <person name="Varghese N."/>
            <person name="Submissions S."/>
        </authorList>
    </citation>
    <scope>NUCLEOTIDE SEQUENCE [LARGE SCALE GENOMIC DNA]</scope>
    <source>
        <strain evidence="5">ATCC 700689</strain>
    </source>
</reference>
<dbReference type="STRING" id="89065.SAMN05216605_10765"/>
<proteinExistence type="predicted"/>
<dbReference type="EMBL" id="FNCO01000007">
    <property type="protein sequence ID" value="SDH57853.1"/>
    <property type="molecule type" value="Genomic_DNA"/>
</dbReference>
<name>A0A1G8DJK2_9PSED</name>
<dbReference type="OrthoDB" id="6421666at2"/>
<dbReference type="GO" id="GO:0016301">
    <property type="term" value="F:kinase activity"/>
    <property type="evidence" value="ECO:0007669"/>
    <property type="project" value="InterPro"/>
</dbReference>
<keyword evidence="2" id="KW-0067">ATP-binding</keyword>
<organism evidence="4 5">
    <name type="scientific">Pseudomonas abietaniphila</name>
    <dbReference type="NCBI Taxonomy" id="89065"/>
    <lineage>
        <taxon>Bacteria</taxon>
        <taxon>Pseudomonadati</taxon>
        <taxon>Pseudomonadota</taxon>
        <taxon>Gammaproteobacteria</taxon>
        <taxon>Pseudomonadales</taxon>
        <taxon>Pseudomonadaceae</taxon>
        <taxon>Pseudomonas</taxon>
    </lineage>
</organism>
<keyword evidence="1" id="KW-0547">Nucleotide-binding</keyword>
<sequence length="242" mass="27778">MGPDDQRIADEALLFAKANRREIAKRLTDTSIYVPEEYPVSIFMAGSPGAGKTEASLEFLARFEARSVRIDPDLLRAEIPAYTGGNSCLFQRAVSVLVDKLHDQVLKQNQSFLLDGTSANFETVARNIRRSLRKGRFVLILYVYQDPKLAWRFVTAREQVEGRNIPLSEFIRQYFSARNVVNRLKIEFGHAVTVDLFIKNESGSTRFYKENIQRIDDHVPEIYDQTSLERTLDDMRDINEPV</sequence>
<evidence type="ECO:0000313" key="4">
    <source>
        <dbReference type="EMBL" id="SDH57853.1"/>
    </source>
</evidence>
<dbReference type="GO" id="GO:0005524">
    <property type="term" value="F:ATP binding"/>
    <property type="evidence" value="ECO:0007669"/>
    <property type="project" value="UniProtKB-KW"/>
</dbReference>
<dbReference type="InterPro" id="IPR027417">
    <property type="entry name" value="P-loop_NTPase"/>
</dbReference>
<dbReference type="Proteomes" id="UP000182894">
    <property type="component" value="Unassembled WGS sequence"/>
</dbReference>
<accession>A0A1G8DJK2</accession>
<evidence type="ECO:0000256" key="2">
    <source>
        <dbReference type="ARBA" id="ARBA00022840"/>
    </source>
</evidence>
<dbReference type="AlphaFoldDB" id="A0A1G8DJK2"/>
<evidence type="ECO:0000259" key="3">
    <source>
        <dbReference type="Pfam" id="PF06414"/>
    </source>
</evidence>
<feature type="domain" description="Zeta toxin" evidence="3">
    <location>
        <begin position="27"/>
        <end position="212"/>
    </location>
</feature>
<gene>
    <name evidence="4" type="ORF">SAMN05216605_10765</name>
</gene>
<keyword evidence="5" id="KW-1185">Reference proteome</keyword>
<dbReference type="Pfam" id="PF06414">
    <property type="entry name" value="Zeta_toxin"/>
    <property type="match status" value="1"/>
</dbReference>
<evidence type="ECO:0000313" key="5">
    <source>
        <dbReference type="Proteomes" id="UP000182894"/>
    </source>
</evidence>
<dbReference type="Gene3D" id="3.40.50.300">
    <property type="entry name" value="P-loop containing nucleotide triphosphate hydrolases"/>
    <property type="match status" value="1"/>
</dbReference>
<protein>
    <submittedName>
        <fullName evidence="4">Predicted ABC-type ATPase</fullName>
    </submittedName>
</protein>
<dbReference type="InterPro" id="IPR010488">
    <property type="entry name" value="Zeta_toxin_domain"/>
</dbReference>